<evidence type="ECO:0000256" key="1">
    <source>
        <dbReference type="ARBA" id="ARBA00022737"/>
    </source>
</evidence>
<gene>
    <name evidence="5" type="ORF">E3J62_08180</name>
</gene>
<keyword evidence="2 3" id="KW-0802">TPR repeat</keyword>
<sequence>MKKLLLLIAVLFVALESVAVDPQIQRDLNAARNLARSGKESEALALYEKAFYEHPEYQAVFPYLRNAYMKARMYDKLIEACTIVLKIRPKDVSVRLALGQAWASKGDKARAKEIWENVIHTHPSNRSYYSLVAYELTRNHMDEDAIDLYLRGEKTLGQPHTFARELSRTYERIGDYKKATEELLNVLLIKPKDAFRVERELKRLMSRSNRSTVLDIVKSRAEKKSKWPVIHRILGDLYLLEGEYDQALKEYGMTGAEEPLWELAERAEREGLYDTALHSYESLAEGKSKYSTMASFRIGTVLEASKKYEEAINAYKRFIHDFPRDPRVSQTKYRIGLVRVNGLSDPQGALPYFQSLADSRAREGVGLDSKFMIADCNLRLGNLRAAATELESVMEVAPSSRVFFLLGEITYFQGDFDSALAIYDKVANRFPESDYVNDALWRHVFISDNSDNRKHLHRIAGAQRLLYSRDYDSAIKDLKALLRDAPGSSLADDCILLVGEALEGKESYNEAIAAYKDLLNLCPESRLRPEAKTRIAELFAERLNNKKAAIEELEEVLLKFPDYVLASTVRNRIEELKAEDHP</sequence>
<dbReference type="InterPro" id="IPR011990">
    <property type="entry name" value="TPR-like_helical_dom_sf"/>
</dbReference>
<evidence type="ECO:0000313" key="6">
    <source>
        <dbReference type="Proteomes" id="UP000315525"/>
    </source>
</evidence>
<accession>A0A523URL2</accession>
<keyword evidence="1" id="KW-0677">Repeat</keyword>
<comment type="caution">
    <text evidence="5">The sequence shown here is derived from an EMBL/GenBank/DDBJ whole genome shotgun (WGS) entry which is preliminary data.</text>
</comment>
<reference evidence="5 6" key="1">
    <citation type="submission" date="2019-03" db="EMBL/GenBank/DDBJ databases">
        <title>Metabolic potential of uncultured bacteria and archaea associated with petroleum seepage in deep-sea sediments.</title>
        <authorList>
            <person name="Dong X."/>
            <person name="Hubert C."/>
        </authorList>
    </citation>
    <scope>NUCLEOTIDE SEQUENCE [LARGE SCALE GENOMIC DNA]</scope>
    <source>
        <strain evidence="5">E44_bin18</strain>
    </source>
</reference>
<keyword evidence="4" id="KW-0732">Signal</keyword>
<evidence type="ECO:0000256" key="3">
    <source>
        <dbReference type="PROSITE-ProRule" id="PRU00339"/>
    </source>
</evidence>
<feature type="chain" id="PRO_5021728955" evidence="4">
    <location>
        <begin position="20"/>
        <end position="582"/>
    </location>
</feature>
<dbReference type="SMART" id="SM00028">
    <property type="entry name" value="TPR"/>
    <property type="match status" value="7"/>
</dbReference>
<name>A0A523URL2_UNCT6</name>
<proteinExistence type="predicted"/>
<dbReference type="InterPro" id="IPR051685">
    <property type="entry name" value="Ycf3/AcsC/BcsC/TPR_MFPF"/>
</dbReference>
<evidence type="ECO:0000256" key="4">
    <source>
        <dbReference type="SAM" id="SignalP"/>
    </source>
</evidence>
<evidence type="ECO:0000256" key="2">
    <source>
        <dbReference type="ARBA" id="ARBA00022803"/>
    </source>
</evidence>
<dbReference type="Gene3D" id="1.25.40.10">
    <property type="entry name" value="Tetratricopeptide repeat domain"/>
    <property type="match status" value="4"/>
</dbReference>
<dbReference type="EMBL" id="SOJN01000093">
    <property type="protein sequence ID" value="TET45170.1"/>
    <property type="molecule type" value="Genomic_DNA"/>
</dbReference>
<dbReference type="PANTHER" id="PTHR44943:SF8">
    <property type="entry name" value="TPR REPEAT-CONTAINING PROTEIN MJ0263"/>
    <property type="match status" value="1"/>
</dbReference>
<organism evidence="5 6">
    <name type="scientific">candidate division TA06 bacterium</name>
    <dbReference type="NCBI Taxonomy" id="2250710"/>
    <lineage>
        <taxon>Bacteria</taxon>
        <taxon>Bacteria division TA06</taxon>
    </lineage>
</organism>
<feature type="repeat" description="TPR" evidence="3">
    <location>
        <begin position="292"/>
        <end position="325"/>
    </location>
</feature>
<dbReference type="Proteomes" id="UP000315525">
    <property type="component" value="Unassembled WGS sequence"/>
</dbReference>
<dbReference type="AlphaFoldDB" id="A0A523URL2"/>
<dbReference type="PROSITE" id="PS50005">
    <property type="entry name" value="TPR"/>
    <property type="match status" value="2"/>
</dbReference>
<dbReference type="PANTHER" id="PTHR44943">
    <property type="entry name" value="CELLULOSE SYNTHASE OPERON PROTEIN C"/>
    <property type="match status" value="1"/>
</dbReference>
<evidence type="ECO:0000313" key="5">
    <source>
        <dbReference type="EMBL" id="TET45170.1"/>
    </source>
</evidence>
<dbReference type="InterPro" id="IPR019734">
    <property type="entry name" value="TPR_rpt"/>
</dbReference>
<protein>
    <submittedName>
        <fullName evidence="5">Tetratricopeptide repeat protein</fullName>
    </submittedName>
</protein>
<dbReference type="SUPFAM" id="SSF48452">
    <property type="entry name" value="TPR-like"/>
    <property type="match status" value="2"/>
</dbReference>
<feature type="repeat" description="TPR" evidence="3">
    <location>
        <begin position="400"/>
        <end position="433"/>
    </location>
</feature>
<dbReference type="Pfam" id="PF13432">
    <property type="entry name" value="TPR_16"/>
    <property type="match status" value="3"/>
</dbReference>
<feature type="signal peptide" evidence="4">
    <location>
        <begin position="1"/>
        <end position="19"/>
    </location>
</feature>